<keyword evidence="2" id="KW-1185">Reference proteome</keyword>
<organism evidence="1 2">
    <name type="scientific">Fodinibius salicampi</name>
    <dbReference type="NCBI Taxonomy" id="1920655"/>
    <lineage>
        <taxon>Bacteria</taxon>
        <taxon>Pseudomonadati</taxon>
        <taxon>Balneolota</taxon>
        <taxon>Balneolia</taxon>
        <taxon>Balneolales</taxon>
        <taxon>Balneolaceae</taxon>
        <taxon>Fodinibius</taxon>
    </lineage>
</organism>
<evidence type="ECO:0000313" key="1">
    <source>
        <dbReference type="EMBL" id="MCW9714506.1"/>
    </source>
</evidence>
<comment type="caution">
    <text evidence="1">The sequence shown here is derived from an EMBL/GenBank/DDBJ whole genome shotgun (WGS) entry which is preliminary data.</text>
</comment>
<reference evidence="1 2" key="1">
    <citation type="submission" date="2021-11" db="EMBL/GenBank/DDBJ databases">
        <title>Aliifidinibius sp. nov., a new bacterium isolated from saline soil.</title>
        <authorList>
            <person name="Galisteo C."/>
            <person name="De La Haba R."/>
            <person name="Sanchez-Porro C."/>
            <person name="Ventosa A."/>
        </authorList>
    </citation>
    <scope>NUCLEOTIDE SEQUENCE [LARGE SCALE GENOMIC DNA]</scope>
    <source>
        <strain evidence="1 2">KACC 190600</strain>
    </source>
</reference>
<accession>A0ABT3Q328</accession>
<dbReference type="EMBL" id="JAJNDC010000006">
    <property type="protein sequence ID" value="MCW9714506.1"/>
    <property type="molecule type" value="Genomic_DNA"/>
</dbReference>
<protein>
    <submittedName>
        <fullName evidence="1">Uncharacterized protein</fullName>
    </submittedName>
</protein>
<dbReference type="RefSeq" id="WP_265791837.1">
    <property type="nucleotide sequence ID" value="NZ_BAABRS010000006.1"/>
</dbReference>
<dbReference type="Proteomes" id="UP001207337">
    <property type="component" value="Unassembled WGS sequence"/>
</dbReference>
<proteinExistence type="predicted"/>
<gene>
    <name evidence="1" type="ORF">LQ318_16490</name>
</gene>
<sequence length="130" mass="14791">MIDRQTVPFKITNIFHGLKEIQGLIGLEENGLKIEYEEQDSIFGMIKSGVSTIKIPFDNLQEITFKKGWFGGKIVLEGNSMEAFNGLPGTEPGSRTLEIKRSDRDEAQNLISHARMRLSEYKLEKMEGER</sequence>
<evidence type="ECO:0000313" key="2">
    <source>
        <dbReference type="Proteomes" id="UP001207337"/>
    </source>
</evidence>
<name>A0ABT3Q328_9BACT</name>